<dbReference type="InterPro" id="IPR050708">
    <property type="entry name" value="T6SS_VgrG/RHS"/>
</dbReference>
<name>G8LZX9_ACECE</name>
<gene>
    <name evidence="3" type="ordered locus">Clocl_2498</name>
</gene>
<dbReference type="InterPro" id="IPR022385">
    <property type="entry name" value="Rhs_assc_core"/>
</dbReference>
<evidence type="ECO:0000313" key="3">
    <source>
        <dbReference type="EMBL" id="AEV69069.1"/>
    </source>
</evidence>
<dbReference type="Gene3D" id="2.180.10.10">
    <property type="entry name" value="RHS repeat-associated core"/>
    <property type="match status" value="1"/>
</dbReference>
<evidence type="ECO:0000256" key="1">
    <source>
        <dbReference type="ARBA" id="ARBA00022737"/>
    </source>
</evidence>
<dbReference type="PANTHER" id="PTHR32305">
    <property type="match status" value="1"/>
</dbReference>
<dbReference type="AlphaFoldDB" id="G8LZX9"/>
<feature type="domain" description="Teneurin-like YD-shell" evidence="2">
    <location>
        <begin position="206"/>
        <end position="316"/>
    </location>
</feature>
<dbReference type="HOGENOM" id="CLU_321532_0_0_9"/>
<dbReference type="RefSeq" id="WP_014255636.1">
    <property type="nucleotide sequence ID" value="NC_016627.1"/>
</dbReference>
<feature type="domain" description="Teneurin-like YD-shell" evidence="2">
    <location>
        <begin position="335"/>
        <end position="450"/>
    </location>
</feature>
<dbReference type="InterPro" id="IPR031325">
    <property type="entry name" value="RHS_repeat"/>
</dbReference>
<organism evidence="3 4">
    <name type="scientific">Acetivibrio clariflavus (strain DSM 19732 / NBRC 101661 / EBR45)</name>
    <name type="common">Clostridium clariflavum</name>
    <dbReference type="NCBI Taxonomy" id="720554"/>
    <lineage>
        <taxon>Bacteria</taxon>
        <taxon>Bacillati</taxon>
        <taxon>Bacillota</taxon>
        <taxon>Clostridia</taxon>
        <taxon>Eubacteriales</taxon>
        <taxon>Oscillospiraceae</taxon>
        <taxon>Acetivibrio</taxon>
    </lineage>
</organism>
<evidence type="ECO:0000259" key="2">
    <source>
        <dbReference type="Pfam" id="PF25023"/>
    </source>
</evidence>
<dbReference type="STRING" id="720554.Clocl_2498"/>
<reference evidence="4" key="1">
    <citation type="submission" date="2011-12" db="EMBL/GenBank/DDBJ databases">
        <title>Complete sequence of Clostridium clariflavum DSM 19732.</title>
        <authorList>
            <consortium name="US DOE Joint Genome Institute"/>
            <person name="Lucas S."/>
            <person name="Han J."/>
            <person name="Lapidus A."/>
            <person name="Cheng J.-F."/>
            <person name="Goodwin L."/>
            <person name="Pitluck S."/>
            <person name="Peters L."/>
            <person name="Teshima H."/>
            <person name="Detter J.C."/>
            <person name="Han C."/>
            <person name="Tapia R."/>
            <person name="Land M."/>
            <person name="Hauser L."/>
            <person name="Kyrpides N."/>
            <person name="Ivanova N."/>
            <person name="Pagani I."/>
            <person name="Kitzmiller T."/>
            <person name="Lynd L."/>
            <person name="Izquierdo J."/>
            <person name="Woyke T."/>
        </authorList>
    </citation>
    <scope>NUCLEOTIDE SEQUENCE [LARGE SCALE GENOMIC DNA]</scope>
    <source>
        <strain evidence="4">DSM 19732 / NBRC 101661 / EBR45</strain>
    </source>
</reference>
<proteinExistence type="predicted"/>
<protein>
    <submittedName>
        <fullName evidence="3">RHS repeat-associated core domain protein</fullName>
    </submittedName>
</protein>
<dbReference type="eggNOG" id="COG3209">
    <property type="taxonomic scope" value="Bacteria"/>
</dbReference>
<dbReference type="NCBIfam" id="TIGR03696">
    <property type="entry name" value="Rhs_assc_core"/>
    <property type="match status" value="1"/>
</dbReference>
<dbReference type="KEGG" id="ccl:Clocl_2498"/>
<dbReference type="Pfam" id="PF05593">
    <property type="entry name" value="RHS_repeat"/>
    <property type="match status" value="1"/>
</dbReference>
<keyword evidence="4" id="KW-1185">Reference proteome</keyword>
<dbReference type="PANTHER" id="PTHR32305:SF15">
    <property type="entry name" value="PROTEIN RHSA-RELATED"/>
    <property type="match status" value="1"/>
</dbReference>
<keyword evidence="1" id="KW-0677">Repeat</keyword>
<accession>G8LZX9</accession>
<dbReference type="InterPro" id="IPR056823">
    <property type="entry name" value="TEN-like_YD-shell"/>
</dbReference>
<reference evidence="3 4" key="2">
    <citation type="journal article" date="2012" name="Stand. Genomic Sci.">
        <title>Complete Genome Sequence of Clostridium clariflavum DSM 19732.</title>
        <authorList>
            <person name="Izquierdo J.A."/>
            <person name="Goodwin L."/>
            <person name="Davenport K.W."/>
            <person name="Teshima H."/>
            <person name="Bruce D."/>
            <person name="Detter C."/>
            <person name="Tapia R."/>
            <person name="Han S."/>
            <person name="Land M."/>
            <person name="Hauser L."/>
            <person name="Jeffries C.D."/>
            <person name="Han J."/>
            <person name="Pitluck S."/>
            <person name="Nolan M."/>
            <person name="Chen A."/>
            <person name="Huntemann M."/>
            <person name="Mavromatis K."/>
            <person name="Mikhailova N."/>
            <person name="Liolios K."/>
            <person name="Woyke T."/>
            <person name="Lynd L.R."/>
        </authorList>
    </citation>
    <scope>NUCLEOTIDE SEQUENCE [LARGE SCALE GENOMIC DNA]</scope>
    <source>
        <strain evidence="4">DSM 19732 / NBRC 101661 / EBR45</strain>
    </source>
</reference>
<sequence length="901" mass="101068">MTEENAVLTNGTEQSYTKKNYEYDSVGNQLKSVITSSTTTPEVVERTYDELGRVKTKAVSNIEEKTIYVYDIVTSDGLTAETSIDQKNNITTKVYDVVGRLAFVKNGDINAANIAEYDYHKNGAAKSVIYAGGAREDYTYYPDGRLKTLVNKDNNGVAFESYVYTYDANGNMLSKEDKKGRTSYTYDNLNRLKKVNEEYIGKTTEYIYDKLGNRNYVTIKENGIITEEHTYNYNYDLNQLKSVIVKVGGTVASITNYTYDANGNQIKTETDGITTIFAYDEFNQLISADGVKYGYNAEGYRVSKNVNGSLTRYIYDYDKVVLEVNAAGNQEGRNIYGTNLIMRTVAGESYYYMYNGHADVTALINVATGNIDAIYYYDAFGNIIESTGAAKDKNSILYAGYQYDSETGLYYLNARMYDPKIARFLQEDTYTGDVNDPLSLNLYTYCANNPLIYYDPTGHSWISNKFNEYKDAFRILFLASQEERDEAFKLIYEYGDDNIYTNVVTGIAYGMAEVGDAFKDPVAQWQENNQTVIKPFITETLGIKEDSKAYKAIKYVGIKAEAVSVYSVNTVKGIVALGAKGVETGIYNDLNRIYAVGNMLGLVDDETYAQVRYKVQENNQFWASIPGNIINGIGNDIRTTFNIKKAGNFFLNPDASLQDNVEYLSAATNTVMTGIAGAKMASTLGKAGRVGYTAYKAAMQNSSVLVADTGMGVTLNATTKAQVFANAVKQGVKAGYAAIKTGGKTGSGGVRNKAILKSDELGEYAEVLVKYDKRMPRAQFERKMAKLQELSDRNMLYKTRITSRDRAIADAYRQNMIDRIWTQYGKNNPQFAKQLIKKITDRTKMQIDHTWELQLGGPDTIDNLRYLDAFTNRNIGIDQIHRQLNYNDIPYSIRVKIVVER</sequence>
<dbReference type="Proteomes" id="UP000005435">
    <property type="component" value="Chromosome"/>
</dbReference>
<dbReference type="Pfam" id="PF25023">
    <property type="entry name" value="TEN_YD-shell"/>
    <property type="match status" value="2"/>
</dbReference>
<evidence type="ECO:0000313" key="4">
    <source>
        <dbReference type="Proteomes" id="UP000005435"/>
    </source>
</evidence>
<dbReference type="EMBL" id="CP003065">
    <property type="protein sequence ID" value="AEV69069.1"/>
    <property type="molecule type" value="Genomic_DNA"/>
</dbReference>